<feature type="domain" description="DUF4371" evidence="2">
    <location>
        <begin position="238"/>
        <end position="449"/>
    </location>
</feature>
<dbReference type="EMBL" id="JBHFQA010000002">
    <property type="protein sequence ID" value="KAL2102366.1"/>
    <property type="molecule type" value="Genomic_DNA"/>
</dbReference>
<dbReference type="PANTHER" id="PTHR45749:SF21">
    <property type="entry name" value="DUF4371 DOMAIN-CONTAINING PROTEIN"/>
    <property type="match status" value="1"/>
</dbReference>
<dbReference type="AlphaFoldDB" id="A0ABD1KTL1"/>
<gene>
    <name evidence="3" type="ORF">ACEWY4_001534</name>
</gene>
<sequence>MSKRPLKQMSLFQTFTKKSKSNDPGPGLLDPGVSSACQSSPVVADINEAASNDRPPAPSSSNALQLDSSLVPAEFECPRPTSSEFDVRSPTSPPCPLTSETDDGSLSSTLLTNEPSASSANEPRVSPLSDLSDIGKLQPDALKCAPDSVKLIVLQNRFRPDRGWKPPSTLIFGKLRKVPDEFFNESKYPTLRYSVCQDSLFCVACMLFSSGDLILRTKPLRDWSNAKKIVAKHIATQAHQNAQLRASEFLQICTGKKLSICSSLDRSHQETTERNRHSIQAIIDLVSTCGQQNVALRGHTDGWSNFQAFLKYRAKGDTTLKQYLQLAPANTNFCGHQIQNEIIELCGNQIQNAILRKCRSAEWFSVILDETADVSNTEQVSILVRYVHNESGGFSVREDFLCFVSTSDTTGETLTKVLLDKLMELKLDPKNMVGQGYDGAGNVSGKVRGVQT</sequence>
<feature type="compositionally biased region" description="Polar residues" evidence="1">
    <location>
        <begin position="59"/>
        <end position="68"/>
    </location>
</feature>
<name>A0ABD1KTL1_9TELE</name>
<dbReference type="Proteomes" id="UP001591681">
    <property type="component" value="Unassembled WGS sequence"/>
</dbReference>
<organism evidence="3 4">
    <name type="scientific">Coilia grayii</name>
    <name type="common">Gray's grenadier anchovy</name>
    <dbReference type="NCBI Taxonomy" id="363190"/>
    <lineage>
        <taxon>Eukaryota</taxon>
        <taxon>Metazoa</taxon>
        <taxon>Chordata</taxon>
        <taxon>Craniata</taxon>
        <taxon>Vertebrata</taxon>
        <taxon>Euteleostomi</taxon>
        <taxon>Actinopterygii</taxon>
        <taxon>Neopterygii</taxon>
        <taxon>Teleostei</taxon>
        <taxon>Clupei</taxon>
        <taxon>Clupeiformes</taxon>
        <taxon>Clupeoidei</taxon>
        <taxon>Engraulidae</taxon>
        <taxon>Coilinae</taxon>
        <taxon>Coilia</taxon>
    </lineage>
</organism>
<accession>A0ABD1KTL1</accession>
<feature type="region of interest" description="Disordered" evidence="1">
    <location>
        <begin position="15"/>
        <end position="130"/>
    </location>
</feature>
<keyword evidence="4" id="KW-1185">Reference proteome</keyword>
<evidence type="ECO:0000259" key="2">
    <source>
        <dbReference type="Pfam" id="PF14291"/>
    </source>
</evidence>
<evidence type="ECO:0000313" key="3">
    <source>
        <dbReference type="EMBL" id="KAL2102366.1"/>
    </source>
</evidence>
<proteinExistence type="predicted"/>
<protein>
    <recommendedName>
        <fullName evidence="2">DUF4371 domain-containing protein</fullName>
    </recommendedName>
</protein>
<reference evidence="3 4" key="1">
    <citation type="submission" date="2024-09" db="EMBL/GenBank/DDBJ databases">
        <title>A chromosome-level genome assembly of Gray's grenadier anchovy, Coilia grayii.</title>
        <authorList>
            <person name="Fu Z."/>
        </authorList>
    </citation>
    <scope>NUCLEOTIDE SEQUENCE [LARGE SCALE GENOMIC DNA]</scope>
    <source>
        <strain evidence="3">G4</strain>
        <tissue evidence="3">Muscle</tissue>
    </source>
</reference>
<dbReference type="PANTHER" id="PTHR45749">
    <property type="match status" value="1"/>
</dbReference>
<feature type="compositionally biased region" description="Polar residues" evidence="1">
    <location>
        <begin position="104"/>
        <end position="121"/>
    </location>
</feature>
<dbReference type="InterPro" id="IPR025398">
    <property type="entry name" value="DUF4371"/>
</dbReference>
<comment type="caution">
    <text evidence="3">The sequence shown here is derived from an EMBL/GenBank/DDBJ whole genome shotgun (WGS) entry which is preliminary data.</text>
</comment>
<evidence type="ECO:0000256" key="1">
    <source>
        <dbReference type="SAM" id="MobiDB-lite"/>
    </source>
</evidence>
<evidence type="ECO:0000313" key="4">
    <source>
        <dbReference type="Proteomes" id="UP001591681"/>
    </source>
</evidence>
<dbReference type="Pfam" id="PF14291">
    <property type="entry name" value="DUF4371"/>
    <property type="match status" value="1"/>
</dbReference>